<dbReference type="CDD" id="cd07043">
    <property type="entry name" value="STAS_anti-anti-sigma_factors"/>
    <property type="match status" value="1"/>
</dbReference>
<organism evidence="8 9">
    <name type="scientific">Clostridium collagenovorans DSM 3089</name>
    <dbReference type="NCBI Taxonomy" id="1121306"/>
    <lineage>
        <taxon>Bacteria</taxon>
        <taxon>Bacillati</taxon>
        <taxon>Bacillota</taxon>
        <taxon>Clostridia</taxon>
        <taxon>Eubacteriales</taxon>
        <taxon>Clostridiaceae</taxon>
        <taxon>Clostridium</taxon>
    </lineage>
</organism>
<dbReference type="SUPFAM" id="SSF52091">
    <property type="entry name" value="SpoIIaa-like"/>
    <property type="match status" value="1"/>
</dbReference>
<dbReference type="InterPro" id="IPR014237">
    <property type="entry name" value="Anti-sigma_F_ant"/>
</dbReference>
<reference evidence="8 9" key="1">
    <citation type="submission" date="2016-11" db="EMBL/GenBank/DDBJ databases">
        <authorList>
            <person name="Jaros S."/>
            <person name="Januszkiewicz K."/>
            <person name="Wedrychowicz H."/>
        </authorList>
    </citation>
    <scope>NUCLEOTIDE SEQUENCE [LARGE SCALE GENOMIC DNA]</scope>
    <source>
        <strain evidence="8 9">DSM 3089</strain>
    </source>
</reference>
<dbReference type="InterPro" id="IPR036513">
    <property type="entry name" value="STAS_dom_sf"/>
</dbReference>
<dbReference type="GO" id="GO:0043856">
    <property type="term" value="F:anti-sigma factor antagonist activity"/>
    <property type="evidence" value="ECO:0007669"/>
    <property type="project" value="InterPro"/>
</dbReference>
<dbReference type="AlphaFoldDB" id="A0A1M5YE14"/>
<sequence length="111" mass="12594">MYLEFKALNNVLIVSIEGELDHHNVEEVRTKIDDRLDRDAISKLIMDFSALNFMDSSGIGMIIGRYKRLNSKGGNLAIANVKSNLDKIFELSGIHKIIKLYDNIEEALENI</sequence>
<dbReference type="NCBIfam" id="TIGR02886">
    <property type="entry name" value="spore_II_AA"/>
    <property type="match status" value="1"/>
</dbReference>
<evidence type="ECO:0000256" key="3">
    <source>
        <dbReference type="ARBA" id="ARBA00020784"/>
    </source>
</evidence>
<dbReference type="PANTHER" id="PTHR33495">
    <property type="entry name" value="ANTI-SIGMA FACTOR ANTAGONIST TM_1081-RELATED-RELATED"/>
    <property type="match status" value="1"/>
</dbReference>
<dbReference type="Gene3D" id="3.30.750.24">
    <property type="entry name" value="STAS domain"/>
    <property type="match status" value="1"/>
</dbReference>
<evidence type="ECO:0000256" key="2">
    <source>
        <dbReference type="ARBA" id="ARBA00009013"/>
    </source>
</evidence>
<feature type="domain" description="STAS" evidence="7">
    <location>
        <begin position="1"/>
        <end position="111"/>
    </location>
</feature>
<dbReference type="OrthoDB" id="9796601at2"/>
<dbReference type="InterPro" id="IPR003658">
    <property type="entry name" value="Anti-sigma_ant"/>
</dbReference>
<comment type="similarity">
    <text evidence="2 6">Belongs to the anti-sigma-factor antagonist family.</text>
</comment>
<evidence type="ECO:0000256" key="6">
    <source>
        <dbReference type="RuleBase" id="RU003749"/>
    </source>
</evidence>
<keyword evidence="9" id="KW-1185">Reference proteome</keyword>
<keyword evidence="4" id="KW-0597">Phosphoprotein</keyword>
<dbReference type="STRING" id="1121306.SAMN02745196_02861"/>
<proteinExistence type="inferred from homology"/>
<gene>
    <name evidence="8" type="ORF">SAMN02745196_02861</name>
</gene>
<dbReference type="Proteomes" id="UP000184526">
    <property type="component" value="Unassembled WGS sequence"/>
</dbReference>
<name>A0A1M5YE14_9CLOT</name>
<dbReference type="RefSeq" id="WP_072832678.1">
    <property type="nucleotide sequence ID" value="NZ_FQXP01000013.1"/>
</dbReference>
<dbReference type="PROSITE" id="PS50801">
    <property type="entry name" value="STAS"/>
    <property type="match status" value="1"/>
</dbReference>
<dbReference type="NCBIfam" id="TIGR00377">
    <property type="entry name" value="ant_ant_sig"/>
    <property type="match status" value="1"/>
</dbReference>
<protein>
    <recommendedName>
        <fullName evidence="3 6">Anti-sigma F factor antagonist</fullName>
    </recommendedName>
    <alternativeName>
        <fullName evidence="6">Stage II sporulation protein</fullName>
    </alternativeName>
</protein>
<evidence type="ECO:0000313" key="8">
    <source>
        <dbReference type="EMBL" id="SHI10134.1"/>
    </source>
</evidence>
<dbReference type="GO" id="GO:0045152">
    <property type="term" value="F:antisigma factor binding"/>
    <property type="evidence" value="ECO:0007669"/>
    <property type="project" value="InterPro"/>
</dbReference>
<evidence type="ECO:0000256" key="5">
    <source>
        <dbReference type="ARBA" id="ARBA00022969"/>
    </source>
</evidence>
<evidence type="ECO:0000259" key="7">
    <source>
        <dbReference type="PROSITE" id="PS50801"/>
    </source>
</evidence>
<evidence type="ECO:0000256" key="1">
    <source>
        <dbReference type="ARBA" id="ARBA00001976"/>
    </source>
</evidence>
<dbReference type="EMBL" id="FQXP01000013">
    <property type="protein sequence ID" value="SHI10134.1"/>
    <property type="molecule type" value="Genomic_DNA"/>
</dbReference>
<evidence type="ECO:0000313" key="9">
    <source>
        <dbReference type="Proteomes" id="UP000184526"/>
    </source>
</evidence>
<comment type="function">
    <text evidence="1">In the phosphorylated form it could act as an anti-anti-sigma factor that counteracts SpoIIAB and thus releases sigma f from inhibition.</text>
</comment>
<dbReference type="InterPro" id="IPR002645">
    <property type="entry name" value="STAS_dom"/>
</dbReference>
<evidence type="ECO:0000256" key="4">
    <source>
        <dbReference type="ARBA" id="ARBA00022553"/>
    </source>
</evidence>
<keyword evidence="5" id="KW-0749">Sporulation</keyword>
<dbReference type="Pfam" id="PF01740">
    <property type="entry name" value="STAS"/>
    <property type="match status" value="1"/>
</dbReference>
<accession>A0A1M5YE14</accession>
<dbReference type="PANTHER" id="PTHR33495:SF2">
    <property type="entry name" value="ANTI-SIGMA FACTOR ANTAGONIST TM_1081-RELATED"/>
    <property type="match status" value="1"/>
</dbReference>
<dbReference type="GO" id="GO:0030435">
    <property type="term" value="P:sporulation resulting in formation of a cellular spore"/>
    <property type="evidence" value="ECO:0007669"/>
    <property type="project" value="UniProtKB-KW"/>
</dbReference>